<protein>
    <submittedName>
        <fullName evidence="1">Uncharacterized protein</fullName>
    </submittedName>
</protein>
<dbReference type="EMBL" id="KL198006">
    <property type="protein sequence ID" value="KDQ31318.1"/>
    <property type="molecule type" value="Genomic_DNA"/>
</dbReference>
<sequence length="170" mass="18790">MATRHCYIVISPDPRHWAPVQPAHAQIPGTTVPIPAPPGGNFFIKIGSQTGANGARASYRRANPSFYWSNIEVTNYVAPPAPNNTRTLGKQLEIDVIGGLPARMLAAGLPGEVFKHIQHGEEWYYCFNNQAFLLALINYLENNKVPGQDFVRFATTNAAKVAIEQWFRTA</sequence>
<dbReference type="OrthoDB" id="2821864at2759"/>
<gene>
    <name evidence="1" type="ORF">PLEOSDRAFT_1075438</name>
</gene>
<name>A0A067NTD9_PLEO1</name>
<proteinExistence type="predicted"/>
<evidence type="ECO:0000313" key="1">
    <source>
        <dbReference type="EMBL" id="KDQ31318.1"/>
    </source>
</evidence>
<dbReference type="InParanoid" id="A0A067NTD9"/>
<reference evidence="2" key="1">
    <citation type="journal article" date="2014" name="Proc. Natl. Acad. Sci. U.S.A.">
        <title>Extensive sampling of basidiomycete genomes demonstrates inadequacy of the white-rot/brown-rot paradigm for wood decay fungi.</title>
        <authorList>
            <person name="Riley R."/>
            <person name="Salamov A.A."/>
            <person name="Brown D.W."/>
            <person name="Nagy L.G."/>
            <person name="Floudas D."/>
            <person name="Held B.W."/>
            <person name="Levasseur A."/>
            <person name="Lombard V."/>
            <person name="Morin E."/>
            <person name="Otillar R."/>
            <person name="Lindquist E.A."/>
            <person name="Sun H."/>
            <person name="LaButti K.M."/>
            <person name="Schmutz J."/>
            <person name="Jabbour D."/>
            <person name="Luo H."/>
            <person name="Baker S.E."/>
            <person name="Pisabarro A.G."/>
            <person name="Walton J.D."/>
            <person name="Blanchette R.A."/>
            <person name="Henrissat B."/>
            <person name="Martin F."/>
            <person name="Cullen D."/>
            <person name="Hibbett D.S."/>
            <person name="Grigoriev I.V."/>
        </authorList>
    </citation>
    <scope>NUCLEOTIDE SEQUENCE [LARGE SCALE GENOMIC DNA]</scope>
    <source>
        <strain evidence="2">PC15</strain>
    </source>
</reference>
<evidence type="ECO:0000313" key="2">
    <source>
        <dbReference type="Proteomes" id="UP000027073"/>
    </source>
</evidence>
<dbReference type="VEuPathDB" id="FungiDB:PLEOSDRAFT_1075438"/>
<dbReference type="HOGENOM" id="CLU_1687410_0_0_1"/>
<dbReference type="Proteomes" id="UP000027073">
    <property type="component" value="Unassembled WGS sequence"/>
</dbReference>
<organism evidence="1 2">
    <name type="scientific">Pleurotus ostreatus (strain PC15)</name>
    <name type="common">Oyster mushroom</name>
    <dbReference type="NCBI Taxonomy" id="1137138"/>
    <lineage>
        <taxon>Eukaryota</taxon>
        <taxon>Fungi</taxon>
        <taxon>Dikarya</taxon>
        <taxon>Basidiomycota</taxon>
        <taxon>Agaricomycotina</taxon>
        <taxon>Agaricomycetes</taxon>
        <taxon>Agaricomycetidae</taxon>
        <taxon>Agaricales</taxon>
        <taxon>Pleurotineae</taxon>
        <taxon>Pleurotaceae</taxon>
        <taxon>Pleurotus</taxon>
    </lineage>
</organism>
<accession>A0A067NTD9</accession>
<dbReference type="AlphaFoldDB" id="A0A067NTD9"/>